<evidence type="ECO:0000256" key="1">
    <source>
        <dbReference type="ARBA" id="ARBA00004123"/>
    </source>
</evidence>
<protein>
    <recommendedName>
        <fullName evidence="10">Sm protein B</fullName>
    </recommendedName>
</protein>
<dbReference type="InterPro" id="IPR047575">
    <property type="entry name" value="Sm"/>
</dbReference>
<evidence type="ECO:0000256" key="8">
    <source>
        <dbReference type="ARBA" id="ARBA00023242"/>
    </source>
</evidence>
<dbReference type="Proteomes" id="UP000051952">
    <property type="component" value="Unassembled WGS sequence"/>
</dbReference>
<dbReference type="GO" id="GO:0071004">
    <property type="term" value="C:U2-type prespliceosome"/>
    <property type="evidence" value="ECO:0007669"/>
    <property type="project" value="TreeGrafter"/>
</dbReference>
<dbReference type="PANTHER" id="PTHR10701:SF0">
    <property type="entry name" value="SMALL NUCLEAR RIBONUCLEOPROTEIN-ASSOCIATED PROTEIN B"/>
    <property type="match status" value="1"/>
</dbReference>
<evidence type="ECO:0000256" key="4">
    <source>
        <dbReference type="ARBA" id="ARBA00022490"/>
    </source>
</evidence>
<dbReference type="Gene3D" id="2.30.30.100">
    <property type="match status" value="1"/>
</dbReference>
<sequence>MSYINNVLHITTDDNRELTGKLLVFDRHMNIVLSDVVETRVVGGQGKKTAGGASSAVERKLGLVLLRGEHVVSLRADKATAATDSVVGTGLPKGTGTVKKHTAEKRPRAE</sequence>
<evidence type="ECO:0000256" key="11">
    <source>
        <dbReference type="SAM" id="MobiDB-lite"/>
    </source>
</evidence>
<dbReference type="SUPFAM" id="SSF50182">
    <property type="entry name" value="Sm-like ribonucleoproteins"/>
    <property type="match status" value="1"/>
</dbReference>
<dbReference type="InterPro" id="IPR010920">
    <property type="entry name" value="LSM_dom_sf"/>
</dbReference>
<dbReference type="GO" id="GO:0070990">
    <property type="term" value="F:snRNP binding"/>
    <property type="evidence" value="ECO:0007669"/>
    <property type="project" value="TreeGrafter"/>
</dbReference>
<keyword evidence="7" id="KW-0508">mRNA splicing</keyword>
<evidence type="ECO:0000256" key="9">
    <source>
        <dbReference type="ARBA" id="ARBA00023274"/>
    </source>
</evidence>
<evidence type="ECO:0000256" key="2">
    <source>
        <dbReference type="ARBA" id="ARBA00004496"/>
    </source>
</evidence>
<dbReference type="PROSITE" id="PS52002">
    <property type="entry name" value="SM"/>
    <property type="match status" value="1"/>
</dbReference>
<dbReference type="GO" id="GO:0005682">
    <property type="term" value="C:U5 snRNP"/>
    <property type="evidence" value="ECO:0007669"/>
    <property type="project" value="TreeGrafter"/>
</dbReference>
<reference evidence="14" key="1">
    <citation type="submission" date="2015-09" db="EMBL/GenBank/DDBJ databases">
        <authorList>
            <consortium name="Pathogen Informatics"/>
        </authorList>
    </citation>
    <scope>NUCLEOTIDE SEQUENCE [LARGE SCALE GENOMIC DNA]</scope>
    <source>
        <strain evidence="14">Lake Konstanz</strain>
    </source>
</reference>
<name>A0A0S4J6U1_BODSA</name>
<dbReference type="GO" id="GO:0000398">
    <property type="term" value="P:mRNA splicing, via spliceosome"/>
    <property type="evidence" value="ECO:0007669"/>
    <property type="project" value="TreeGrafter"/>
</dbReference>
<organism evidence="13 14">
    <name type="scientific">Bodo saltans</name>
    <name type="common">Flagellated protozoan</name>
    <dbReference type="NCBI Taxonomy" id="75058"/>
    <lineage>
        <taxon>Eukaryota</taxon>
        <taxon>Discoba</taxon>
        <taxon>Euglenozoa</taxon>
        <taxon>Kinetoplastea</taxon>
        <taxon>Metakinetoplastina</taxon>
        <taxon>Eubodonida</taxon>
        <taxon>Bodonidae</taxon>
        <taxon>Bodo</taxon>
    </lineage>
</organism>
<keyword evidence="9 13" id="KW-0687">Ribonucleoprotein</keyword>
<dbReference type="GO" id="GO:0005737">
    <property type="term" value="C:cytoplasm"/>
    <property type="evidence" value="ECO:0007669"/>
    <property type="project" value="UniProtKB-SubCell"/>
</dbReference>
<dbReference type="PANTHER" id="PTHR10701">
    <property type="entry name" value="SMALL NUCLEAR RIBONUCLEOPROTEIN-ASSOCIATED PROTEIN B AND N"/>
    <property type="match status" value="1"/>
</dbReference>
<proteinExistence type="inferred from homology"/>
<dbReference type="GO" id="GO:0005686">
    <property type="term" value="C:U2 snRNP"/>
    <property type="evidence" value="ECO:0007669"/>
    <property type="project" value="TreeGrafter"/>
</dbReference>
<keyword evidence="5" id="KW-0507">mRNA processing</keyword>
<dbReference type="VEuPathDB" id="TriTrypDB:BSAL_90710"/>
<evidence type="ECO:0000313" key="14">
    <source>
        <dbReference type="Proteomes" id="UP000051952"/>
    </source>
</evidence>
<dbReference type="Pfam" id="PF01423">
    <property type="entry name" value="LSM"/>
    <property type="match status" value="1"/>
</dbReference>
<dbReference type="OrthoDB" id="2020720at2759"/>
<feature type="region of interest" description="Disordered" evidence="11">
    <location>
        <begin position="83"/>
        <end position="110"/>
    </location>
</feature>
<comment type="subcellular location">
    <subcellularLocation>
        <location evidence="2">Cytoplasm</location>
    </subcellularLocation>
    <subcellularLocation>
        <location evidence="1">Nucleus</location>
    </subcellularLocation>
</comment>
<dbReference type="GO" id="GO:0005687">
    <property type="term" value="C:U4 snRNP"/>
    <property type="evidence" value="ECO:0007669"/>
    <property type="project" value="TreeGrafter"/>
</dbReference>
<gene>
    <name evidence="13" type="ORF">BSAL_90710</name>
</gene>
<dbReference type="GO" id="GO:0046540">
    <property type="term" value="C:U4/U6 x U5 tri-snRNP complex"/>
    <property type="evidence" value="ECO:0007669"/>
    <property type="project" value="TreeGrafter"/>
</dbReference>
<evidence type="ECO:0000256" key="10">
    <source>
        <dbReference type="ARBA" id="ARBA00041355"/>
    </source>
</evidence>
<evidence type="ECO:0000256" key="6">
    <source>
        <dbReference type="ARBA" id="ARBA00022884"/>
    </source>
</evidence>
<evidence type="ECO:0000313" key="13">
    <source>
        <dbReference type="EMBL" id="CUG85785.1"/>
    </source>
</evidence>
<dbReference type="InterPro" id="IPR050914">
    <property type="entry name" value="snRNP_SmB/NAA38-like"/>
</dbReference>
<dbReference type="GO" id="GO:0003723">
    <property type="term" value="F:RNA binding"/>
    <property type="evidence" value="ECO:0007669"/>
    <property type="project" value="UniProtKB-KW"/>
</dbReference>
<keyword evidence="4" id="KW-0963">Cytoplasm</keyword>
<dbReference type="InterPro" id="IPR001163">
    <property type="entry name" value="Sm_dom_euk/arc"/>
</dbReference>
<dbReference type="AlphaFoldDB" id="A0A0S4J6U1"/>
<feature type="domain" description="Sm" evidence="12">
    <location>
        <begin position="1"/>
        <end position="80"/>
    </location>
</feature>
<dbReference type="SMART" id="SM00651">
    <property type="entry name" value="Sm"/>
    <property type="match status" value="1"/>
</dbReference>
<evidence type="ECO:0000256" key="5">
    <source>
        <dbReference type="ARBA" id="ARBA00022664"/>
    </source>
</evidence>
<evidence type="ECO:0000256" key="7">
    <source>
        <dbReference type="ARBA" id="ARBA00023187"/>
    </source>
</evidence>
<evidence type="ECO:0000259" key="12">
    <source>
        <dbReference type="PROSITE" id="PS52002"/>
    </source>
</evidence>
<dbReference type="GO" id="GO:0071013">
    <property type="term" value="C:catalytic step 2 spliceosome"/>
    <property type="evidence" value="ECO:0007669"/>
    <property type="project" value="TreeGrafter"/>
</dbReference>
<evidence type="ECO:0000256" key="3">
    <source>
        <dbReference type="ARBA" id="ARBA00009123"/>
    </source>
</evidence>
<keyword evidence="8" id="KW-0539">Nucleus</keyword>
<accession>A0A0S4J6U1</accession>
<dbReference type="EMBL" id="CYKH01001196">
    <property type="protein sequence ID" value="CUG85785.1"/>
    <property type="molecule type" value="Genomic_DNA"/>
</dbReference>
<dbReference type="GO" id="GO:0005685">
    <property type="term" value="C:U1 snRNP"/>
    <property type="evidence" value="ECO:0007669"/>
    <property type="project" value="TreeGrafter"/>
</dbReference>
<comment type="similarity">
    <text evidence="3">Belongs to the snRNP SmB/SmN family.</text>
</comment>
<keyword evidence="14" id="KW-1185">Reference proteome</keyword>
<keyword evidence="6" id="KW-0694">RNA-binding</keyword>